<reference evidence="1 2" key="1">
    <citation type="journal article" date="2009" name="Appl. Environ. Microbiol.">
        <title>Community genomic and proteomic analyses of chemoautotrophic iron-oxidizing "Leptospirillum rubarum" (Group II) and "Leptospirillum ferrodiazotrophum" (Group III) bacteria in acid mine drainage biofilms.</title>
        <authorList>
            <person name="Goltsman D.S."/>
            <person name="Denef V.J."/>
            <person name="Singer S.W."/>
            <person name="VerBerkmoes N.C."/>
            <person name="Lefsrud M."/>
            <person name="Mueller R.S."/>
            <person name="Dick G.J."/>
            <person name="Sun C.L."/>
            <person name="Wheeler K.E."/>
            <person name="Zemla A."/>
            <person name="Baker B.J."/>
            <person name="Hauser L."/>
            <person name="Land M."/>
            <person name="Shah M.B."/>
            <person name="Thelen M.P."/>
            <person name="Hettich R.L."/>
            <person name="Banfield J.F."/>
        </authorList>
    </citation>
    <scope>NUCLEOTIDE SEQUENCE [LARGE SCALE GENOMIC DNA]</scope>
</reference>
<keyword evidence="2" id="KW-1185">Reference proteome</keyword>
<name>C6HYS5_9BACT</name>
<evidence type="ECO:0000313" key="1">
    <source>
        <dbReference type="EMBL" id="EES52360.1"/>
    </source>
</evidence>
<dbReference type="EMBL" id="GG693878">
    <property type="protein sequence ID" value="EES52360.1"/>
    <property type="molecule type" value="Genomic_DNA"/>
</dbReference>
<sequence>MLSFATTTLQDQGFGVVYFFVPTSLPSGLLLDYQTHVDLKSSVESQVKAIKEAQSLLLRSIQGFEAMEKVSGKMGDHVQDVRGNAESLKKSVVRFIV</sequence>
<gene>
    <name evidence="1" type="ORF">UBAL3_94240156</name>
</gene>
<accession>C6HYS5</accession>
<dbReference type="AlphaFoldDB" id="C6HYS5"/>
<organism evidence="1 2">
    <name type="scientific">Leptospirillum ferrodiazotrophum</name>
    <dbReference type="NCBI Taxonomy" id="412449"/>
    <lineage>
        <taxon>Bacteria</taxon>
        <taxon>Pseudomonadati</taxon>
        <taxon>Nitrospirota</taxon>
        <taxon>Nitrospiria</taxon>
        <taxon>Nitrospirales</taxon>
        <taxon>Nitrospiraceae</taxon>
        <taxon>Leptospirillum</taxon>
    </lineage>
</organism>
<protein>
    <submittedName>
        <fullName evidence="1">Uncharacterized protein</fullName>
    </submittedName>
</protein>
<proteinExistence type="predicted"/>
<dbReference type="Proteomes" id="UP000009374">
    <property type="component" value="Unassembled WGS sequence"/>
</dbReference>
<evidence type="ECO:0000313" key="2">
    <source>
        <dbReference type="Proteomes" id="UP000009374"/>
    </source>
</evidence>